<reference evidence="1 2" key="1">
    <citation type="submission" date="2019-03" db="EMBL/GenBank/DDBJ databases">
        <title>Genomic Encyclopedia of Archaeal and Bacterial Type Strains, Phase II (KMG-II): from individual species to whole genera.</title>
        <authorList>
            <person name="Goeker M."/>
        </authorList>
    </citation>
    <scope>NUCLEOTIDE SEQUENCE [LARGE SCALE GENOMIC DNA]</scope>
    <source>
        <strain evidence="1 2">DSM 25687</strain>
    </source>
</reference>
<name>A0A4R6QGY0_9FLAO</name>
<sequence>MKNLFIGILLLCQVIFAQEKKVFDTYNYGQDGIEYIVKTKKSTVIVSTFNAKLDIRQEIAQKIYLLYAENKLESDKVYTIIGDEANVTGNCIIKKKDTLTSIEFFYEKVDWKSGLTELYRNPNNPIISTAIADSD</sequence>
<accession>A0A4R6QGY0</accession>
<dbReference type="OrthoDB" id="1361650at2"/>
<gene>
    <name evidence="1" type="ORF">BC748_0113</name>
</gene>
<organism evidence="1 2">
    <name type="scientific">Flavobacterium dankookense</name>
    <dbReference type="NCBI Taxonomy" id="706186"/>
    <lineage>
        <taxon>Bacteria</taxon>
        <taxon>Pseudomonadati</taxon>
        <taxon>Bacteroidota</taxon>
        <taxon>Flavobacteriia</taxon>
        <taxon>Flavobacteriales</taxon>
        <taxon>Flavobacteriaceae</taxon>
        <taxon>Flavobacterium</taxon>
    </lineage>
</organism>
<evidence type="ECO:0000313" key="1">
    <source>
        <dbReference type="EMBL" id="TDP61699.1"/>
    </source>
</evidence>
<dbReference type="AlphaFoldDB" id="A0A4R6QGY0"/>
<protein>
    <submittedName>
        <fullName evidence="1">Uncharacterized protein</fullName>
    </submittedName>
</protein>
<evidence type="ECO:0000313" key="2">
    <source>
        <dbReference type="Proteomes" id="UP000295260"/>
    </source>
</evidence>
<dbReference type="RefSeq" id="WP_133531509.1">
    <property type="nucleotide sequence ID" value="NZ_SNXR01000002.1"/>
</dbReference>
<dbReference type="EMBL" id="SNXR01000002">
    <property type="protein sequence ID" value="TDP61699.1"/>
    <property type="molecule type" value="Genomic_DNA"/>
</dbReference>
<dbReference type="Proteomes" id="UP000295260">
    <property type="component" value="Unassembled WGS sequence"/>
</dbReference>
<keyword evidence="2" id="KW-1185">Reference proteome</keyword>
<proteinExistence type="predicted"/>
<comment type="caution">
    <text evidence="1">The sequence shown here is derived from an EMBL/GenBank/DDBJ whole genome shotgun (WGS) entry which is preliminary data.</text>
</comment>